<dbReference type="InterPro" id="IPR029016">
    <property type="entry name" value="GAF-like_dom_sf"/>
</dbReference>
<evidence type="ECO:0000256" key="2">
    <source>
        <dbReference type="ARBA" id="ARBA00012438"/>
    </source>
</evidence>
<name>M0IEB0_9EURY</name>
<sequence length="777" mass="84384">MHATERTVLVDDDFDDAVEFGSGITVTSSSDVDAAGTAACAVVSNSDVTVPAGVATILYTDEQPEEVERPARFDAYVRRGNHSDLESQIRWVLAQRDGDVKDDEERRTAAPETDELGTDGDSTGQPHSELDRLKRLYEGTTTLITAETVEELYERAIGLAAHILEFDNTSFFVHRDDGFYVTANDHEFGEAGPIPSDSGLLAETYRSKESSLVDNVLEHPIAEPEKSAYRSAVSVPMGDEGVFQAISNDVGAYDETDLRLAELLVSYVSETRARIESETAVRKSREQIERLHRGATELAAATSLDELFDQTVGITDDILEFDISYVGIVEDGYIVPTAISSDAPADAAEHVPLEAGGVAAEVYQSGEKRIIDDVRDHPDAKPVKRMYRSALSVPIGDIGVFQATSFTAGAFDEQDVELAELLMAHVAVAAERIRAEARLREERDRSSALFEHVSDAAVAYDVEAGAVTVRDVNQAFQATFGYDAAAVVESDLLGRIVPLEAESDPVPEPDVEETIPELLVATGESYRGEVCRRTEDGVREFILNVVPLSPGEERGAGYAIYTDITDRKARESELERQNERLEEFANIVSHDLRNPLGIARGNLELARETGSEERFDTAAQALEQMGELIDDLLSLARRGELVDETSPVALKAVTRRAWDGTETADATLTTADSVVVEADEDRLAELLTNLFRNAVEHAGEDVRVDVGGLDGGFYVEDDGPGIEPGRRDEVFEPGETTGEDGIGYGLAIVESIAEAHGWSADVTSGTAGGARFEFRPQ</sequence>
<gene>
    <name evidence="8" type="ORF">C440_08417</name>
</gene>
<dbReference type="InterPro" id="IPR035965">
    <property type="entry name" value="PAS-like_dom_sf"/>
</dbReference>
<dbReference type="Pfam" id="PF02518">
    <property type="entry name" value="HATPase_c"/>
    <property type="match status" value="1"/>
</dbReference>
<comment type="catalytic activity">
    <reaction evidence="1">
        <text>ATP + protein L-histidine = ADP + protein N-phospho-L-histidine.</text>
        <dbReference type="EC" id="2.7.13.3"/>
    </reaction>
</comment>
<dbReference type="NCBIfam" id="TIGR00229">
    <property type="entry name" value="sensory_box"/>
    <property type="match status" value="1"/>
</dbReference>
<evidence type="ECO:0000256" key="3">
    <source>
        <dbReference type="ARBA" id="ARBA00022679"/>
    </source>
</evidence>
<dbReference type="PANTHER" id="PTHR43711">
    <property type="entry name" value="TWO-COMPONENT HISTIDINE KINASE"/>
    <property type="match status" value="1"/>
</dbReference>
<evidence type="ECO:0000259" key="7">
    <source>
        <dbReference type="PROSITE" id="PS50109"/>
    </source>
</evidence>
<dbReference type="SMART" id="SM00065">
    <property type="entry name" value="GAF"/>
    <property type="match status" value="2"/>
</dbReference>
<keyword evidence="4" id="KW-0418">Kinase</keyword>
<dbReference type="Pfam" id="PF13185">
    <property type="entry name" value="GAF_2"/>
    <property type="match status" value="2"/>
</dbReference>
<dbReference type="SMART" id="SM00388">
    <property type="entry name" value="HisKA"/>
    <property type="match status" value="1"/>
</dbReference>
<evidence type="ECO:0000256" key="4">
    <source>
        <dbReference type="ARBA" id="ARBA00022777"/>
    </source>
</evidence>
<dbReference type="GO" id="GO:0000155">
    <property type="term" value="F:phosphorelay sensor kinase activity"/>
    <property type="evidence" value="ECO:0007669"/>
    <property type="project" value="InterPro"/>
</dbReference>
<dbReference type="Gene3D" id="1.10.287.130">
    <property type="match status" value="1"/>
</dbReference>
<dbReference type="EC" id="2.7.13.3" evidence="2"/>
<dbReference type="SUPFAM" id="SSF55874">
    <property type="entry name" value="ATPase domain of HSP90 chaperone/DNA topoisomerase II/histidine kinase"/>
    <property type="match status" value="1"/>
</dbReference>
<dbReference type="SMART" id="SM00387">
    <property type="entry name" value="HATPase_c"/>
    <property type="match status" value="1"/>
</dbReference>
<evidence type="ECO:0000256" key="5">
    <source>
        <dbReference type="ARBA" id="ARBA00023012"/>
    </source>
</evidence>
<dbReference type="RefSeq" id="WP_008319913.1">
    <property type="nucleotide sequence ID" value="NZ_AOLN01000011.1"/>
</dbReference>
<dbReference type="Pfam" id="PF00512">
    <property type="entry name" value="HisKA"/>
    <property type="match status" value="1"/>
</dbReference>
<dbReference type="SUPFAM" id="SSF55781">
    <property type="entry name" value="GAF domain-like"/>
    <property type="match status" value="2"/>
</dbReference>
<keyword evidence="9" id="KW-1185">Reference proteome</keyword>
<reference evidence="8 9" key="1">
    <citation type="journal article" date="2014" name="PLoS Genet.">
        <title>Phylogenetically driven sequencing of extremely halophilic archaea reveals strategies for static and dynamic osmo-response.</title>
        <authorList>
            <person name="Becker E.A."/>
            <person name="Seitzer P.M."/>
            <person name="Tritt A."/>
            <person name="Larsen D."/>
            <person name="Krusor M."/>
            <person name="Yao A.I."/>
            <person name="Wu D."/>
            <person name="Madern D."/>
            <person name="Eisen J.A."/>
            <person name="Darling A.E."/>
            <person name="Facciotti M.T."/>
        </authorList>
    </citation>
    <scope>NUCLEOTIDE SEQUENCE [LARGE SCALE GENOMIC DNA]</scope>
    <source>
        <strain evidence="8 9">ATCC BAA-1512</strain>
    </source>
</reference>
<dbReference type="InterPro" id="IPR036890">
    <property type="entry name" value="HATPase_C_sf"/>
</dbReference>
<dbReference type="SUPFAM" id="SSF55785">
    <property type="entry name" value="PYP-like sensor domain (PAS domain)"/>
    <property type="match status" value="1"/>
</dbReference>
<dbReference type="SUPFAM" id="SSF47384">
    <property type="entry name" value="Homodimeric domain of signal transducing histidine kinase"/>
    <property type="match status" value="1"/>
</dbReference>
<proteinExistence type="predicted"/>
<keyword evidence="3" id="KW-0808">Transferase</keyword>
<dbReference type="InterPro" id="IPR005467">
    <property type="entry name" value="His_kinase_dom"/>
</dbReference>
<keyword evidence="5" id="KW-0902">Two-component regulatory system</keyword>
<dbReference type="EMBL" id="AOLN01000011">
    <property type="protein sequence ID" value="ELZ95086.1"/>
    <property type="molecule type" value="Genomic_DNA"/>
</dbReference>
<dbReference type="Proteomes" id="UP000011550">
    <property type="component" value="Unassembled WGS sequence"/>
</dbReference>
<feature type="compositionally biased region" description="Basic and acidic residues" evidence="6">
    <location>
        <begin position="100"/>
        <end position="109"/>
    </location>
</feature>
<dbReference type="Gene3D" id="3.30.450.40">
    <property type="match status" value="2"/>
</dbReference>
<dbReference type="Gene3D" id="3.30.450.20">
    <property type="entry name" value="PAS domain"/>
    <property type="match status" value="1"/>
</dbReference>
<dbReference type="InterPro" id="IPR050736">
    <property type="entry name" value="Sensor_HK_Regulatory"/>
</dbReference>
<dbReference type="PROSITE" id="PS50109">
    <property type="entry name" value="HIS_KIN"/>
    <property type="match status" value="1"/>
</dbReference>
<dbReference type="CDD" id="cd00082">
    <property type="entry name" value="HisKA"/>
    <property type="match status" value="1"/>
</dbReference>
<dbReference type="Pfam" id="PF13188">
    <property type="entry name" value="PAS_8"/>
    <property type="match status" value="1"/>
</dbReference>
<evidence type="ECO:0000256" key="1">
    <source>
        <dbReference type="ARBA" id="ARBA00000085"/>
    </source>
</evidence>
<evidence type="ECO:0000313" key="8">
    <source>
        <dbReference type="EMBL" id="ELZ95086.1"/>
    </source>
</evidence>
<dbReference type="Gene3D" id="3.30.565.10">
    <property type="entry name" value="Histidine kinase-like ATPase, C-terminal domain"/>
    <property type="match status" value="1"/>
</dbReference>
<dbReference type="AlphaFoldDB" id="M0IEB0"/>
<dbReference type="InterPro" id="IPR000014">
    <property type="entry name" value="PAS"/>
</dbReference>
<evidence type="ECO:0000256" key="6">
    <source>
        <dbReference type="SAM" id="MobiDB-lite"/>
    </source>
</evidence>
<feature type="domain" description="Histidine kinase" evidence="7">
    <location>
        <begin position="587"/>
        <end position="777"/>
    </location>
</feature>
<protein>
    <recommendedName>
        <fullName evidence="2">histidine kinase</fullName>
        <ecNumber evidence="2">2.7.13.3</ecNumber>
    </recommendedName>
</protein>
<comment type="caution">
    <text evidence="8">The sequence shown here is derived from an EMBL/GenBank/DDBJ whole genome shotgun (WGS) entry which is preliminary data.</text>
</comment>
<evidence type="ECO:0000313" key="9">
    <source>
        <dbReference type="Proteomes" id="UP000011550"/>
    </source>
</evidence>
<dbReference type="PATRIC" id="fig|662479.7.peg.1699"/>
<feature type="region of interest" description="Disordered" evidence="6">
    <location>
        <begin position="100"/>
        <end position="128"/>
    </location>
</feature>
<dbReference type="InterPro" id="IPR003594">
    <property type="entry name" value="HATPase_dom"/>
</dbReference>
<dbReference type="PANTHER" id="PTHR43711:SF1">
    <property type="entry name" value="HISTIDINE KINASE 1"/>
    <property type="match status" value="1"/>
</dbReference>
<dbReference type="InterPro" id="IPR003018">
    <property type="entry name" value="GAF"/>
</dbReference>
<dbReference type="InterPro" id="IPR036097">
    <property type="entry name" value="HisK_dim/P_sf"/>
</dbReference>
<dbReference type="STRING" id="662479.C440_08417"/>
<organism evidence="8 9">
    <name type="scientific">Haloferax mucosum ATCC BAA-1512</name>
    <dbReference type="NCBI Taxonomy" id="662479"/>
    <lineage>
        <taxon>Archaea</taxon>
        <taxon>Methanobacteriati</taxon>
        <taxon>Methanobacteriota</taxon>
        <taxon>Stenosarchaea group</taxon>
        <taxon>Halobacteria</taxon>
        <taxon>Halobacteriales</taxon>
        <taxon>Haloferacaceae</taxon>
        <taxon>Haloferax</taxon>
    </lineage>
</organism>
<accession>M0IEB0</accession>
<dbReference type="InterPro" id="IPR003661">
    <property type="entry name" value="HisK_dim/P_dom"/>
</dbReference>